<keyword evidence="3 4" id="KW-0479">Metal-binding</keyword>
<evidence type="ECO:0000313" key="6">
    <source>
        <dbReference type="EMBL" id="MTK22374.1"/>
    </source>
</evidence>
<dbReference type="PANTHER" id="PTHR13799:SF14">
    <property type="entry name" value="GTP CYCLOHYDROLASE 1 TYPE 2 HOMOLOG"/>
    <property type="match status" value="1"/>
</dbReference>
<comment type="caution">
    <text evidence="6">The sequence shown here is derived from an EMBL/GenBank/DDBJ whole genome shotgun (WGS) entry which is preliminary data.</text>
</comment>
<dbReference type="Gene3D" id="3.40.1390.30">
    <property type="entry name" value="NIF3 (NGG1p interacting factor 3)-like"/>
    <property type="match status" value="1"/>
</dbReference>
<evidence type="ECO:0000256" key="2">
    <source>
        <dbReference type="ARBA" id="ARBA00022112"/>
    </source>
</evidence>
<comment type="similarity">
    <text evidence="1 4">Belongs to the GTP cyclohydrolase I type 2/NIF3 family.</text>
</comment>
<gene>
    <name evidence="6" type="ORF">GMA92_13225</name>
</gene>
<feature type="binding site" evidence="5">
    <location>
        <position position="337"/>
    </location>
    <ligand>
        <name>a divalent metal cation</name>
        <dbReference type="ChEBI" id="CHEBI:60240"/>
        <label>1</label>
    </ligand>
</feature>
<dbReference type="GO" id="GO:0046872">
    <property type="term" value="F:metal ion binding"/>
    <property type="evidence" value="ECO:0007669"/>
    <property type="project" value="UniProtKB-UniRule"/>
</dbReference>
<dbReference type="PANTHER" id="PTHR13799">
    <property type="entry name" value="NGG1 INTERACTING FACTOR 3"/>
    <property type="match status" value="1"/>
</dbReference>
<protein>
    <recommendedName>
        <fullName evidence="2 4">GTP cyclohydrolase 1 type 2 homolog</fullName>
    </recommendedName>
</protein>
<organism evidence="6 7">
    <name type="scientific">Turicibacter sanguinis</name>
    <dbReference type="NCBI Taxonomy" id="154288"/>
    <lineage>
        <taxon>Bacteria</taxon>
        <taxon>Bacillati</taxon>
        <taxon>Bacillota</taxon>
        <taxon>Erysipelotrichia</taxon>
        <taxon>Erysipelotrichales</taxon>
        <taxon>Turicibacteraceae</taxon>
        <taxon>Turicibacter</taxon>
    </lineage>
</organism>
<feature type="binding site" evidence="5">
    <location>
        <position position="67"/>
    </location>
    <ligand>
        <name>a divalent metal cation</name>
        <dbReference type="ChEBI" id="CHEBI:60240"/>
        <label>1</label>
    </ligand>
</feature>
<evidence type="ECO:0000313" key="7">
    <source>
        <dbReference type="Proteomes" id="UP000487649"/>
    </source>
</evidence>
<dbReference type="RefSeq" id="WP_006785343.1">
    <property type="nucleotide sequence ID" value="NZ_CABJBH010000001.1"/>
</dbReference>
<dbReference type="FunFam" id="3.30.70.120:FF:000006">
    <property type="entry name" value="GTP cyclohydrolase 1 type 2 homolog"/>
    <property type="match status" value="1"/>
</dbReference>
<sequence>MSIVISDVIKQLETLYPKHLAAFDKDPNGLHIGNVNRPLTKVLVTLDVTKSVVEEAIEKGANLIVAHHPFIFRPLANINTNTPKGKIVELCIKHDICVYAMHTNFDIAKNGMNDCLAQTIGLENIQPLIPTKREEYSKLVIYTPATHSDSIRQVMSEAGVGQIGNYSHCTFASTGIGSFKPLDGSQPFLGNVNEVELVEEVKLEGVIPTALVGSAIAKIKSVHPYEEMAYDVYALNVTMPDAQYGLGRMGQVPTPLKAVDYIKHVKKSLKIENARFVGSLDKTIKTVAIIGGSGASYIGPVKAKKVDLFITGDVGFHDAQDAQDMGLNVLDVGHHAEYVMKEHVAAILNELFGEIATASVISTEPFQFV</sequence>
<dbReference type="AlphaFoldDB" id="A0A173T5N6"/>
<evidence type="ECO:0000256" key="1">
    <source>
        <dbReference type="ARBA" id="ARBA00006964"/>
    </source>
</evidence>
<proteinExistence type="inferred from homology"/>
<feature type="binding site" evidence="5">
    <location>
        <position position="334"/>
    </location>
    <ligand>
        <name>a divalent metal cation</name>
        <dbReference type="ChEBI" id="CHEBI:60240"/>
        <label>1</label>
    </ligand>
</feature>
<dbReference type="InterPro" id="IPR017221">
    <property type="entry name" value="DUF34/NIF3_bac"/>
</dbReference>
<name>A0A173T5N6_9FIRM</name>
<dbReference type="PIRSF" id="PIRSF037489">
    <property type="entry name" value="UCP037489_NIF3_YqfO"/>
    <property type="match status" value="1"/>
</dbReference>
<dbReference type="GO" id="GO:0005737">
    <property type="term" value="C:cytoplasm"/>
    <property type="evidence" value="ECO:0007669"/>
    <property type="project" value="TreeGrafter"/>
</dbReference>
<dbReference type="InterPro" id="IPR015867">
    <property type="entry name" value="N-reg_PII/ATP_PRibTrfase_C"/>
</dbReference>
<feature type="binding site" evidence="5">
    <location>
        <position position="68"/>
    </location>
    <ligand>
        <name>a divalent metal cation</name>
        <dbReference type="ChEBI" id="CHEBI:60240"/>
        <label>1</label>
    </ligand>
</feature>
<evidence type="ECO:0000256" key="4">
    <source>
        <dbReference type="PIRNR" id="PIRNR037489"/>
    </source>
</evidence>
<accession>A0A173T5N6</accession>
<dbReference type="SUPFAM" id="SSF102705">
    <property type="entry name" value="NIF3 (NGG1p interacting factor 3)-like"/>
    <property type="match status" value="1"/>
</dbReference>
<evidence type="ECO:0000256" key="5">
    <source>
        <dbReference type="PIRSR" id="PIRSR602678-1"/>
    </source>
</evidence>
<dbReference type="Pfam" id="PF01784">
    <property type="entry name" value="DUF34_NIF3"/>
    <property type="match status" value="1"/>
</dbReference>
<feature type="binding site" evidence="5">
    <location>
        <position position="106"/>
    </location>
    <ligand>
        <name>a divalent metal cation</name>
        <dbReference type="ChEBI" id="CHEBI:60240"/>
        <label>1</label>
    </ligand>
</feature>
<dbReference type="NCBIfam" id="TIGR00486">
    <property type="entry name" value="YbgI_SA1388"/>
    <property type="match status" value="1"/>
</dbReference>
<dbReference type="OrthoDB" id="9792792at2"/>
<dbReference type="FunFam" id="3.40.1390.30:FF:000001">
    <property type="entry name" value="GTP cyclohydrolase 1 type 2"/>
    <property type="match status" value="1"/>
</dbReference>
<dbReference type="InterPro" id="IPR036069">
    <property type="entry name" value="DUF34/NIF3_sf"/>
</dbReference>
<dbReference type="InterPro" id="IPR002678">
    <property type="entry name" value="DUF34/NIF3"/>
</dbReference>
<dbReference type="Gene3D" id="3.30.70.120">
    <property type="match status" value="1"/>
</dbReference>
<evidence type="ECO:0000256" key="3">
    <source>
        <dbReference type="ARBA" id="ARBA00022723"/>
    </source>
</evidence>
<dbReference type="Proteomes" id="UP000487649">
    <property type="component" value="Unassembled WGS sequence"/>
</dbReference>
<reference evidence="6 7" key="1">
    <citation type="journal article" date="2019" name="Nat. Med.">
        <title>A library of human gut bacterial isolates paired with longitudinal multiomics data enables mechanistic microbiome research.</title>
        <authorList>
            <person name="Poyet M."/>
            <person name="Groussin M."/>
            <person name="Gibbons S.M."/>
            <person name="Avila-Pacheco J."/>
            <person name="Jiang X."/>
            <person name="Kearney S.M."/>
            <person name="Perrotta A.R."/>
            <person name="Berdy B."/>
            <person name="Zhao S."/>
            <person name="Lieberman T.D."/>
            <person name="Swanson P.K."/>
            <person name="Smith M."/>
            <person name="Roesemann S."/>
            <person name="Alexander J.E."/>
            <person name="Rich S.A."/>
            <person name="Livny J."/>
            <person name="Vlamakis H."/>
            <person name="Clish C."/>
            <person name="Bullock K."/>
            <person name="Deik A."/>
            <person name="Scott J."/>
            <person name="Pierce K.A."/>
            <person name="Xavier R.J."/>
            <person name="Alm E.J."/>
        </authorList>
    </citation>
    <scope>NUCLEOTIDE SEQUENCE [LARGE SCALE GENOMIC DNA]</scope>
    <source>
        <strain evidence="6 7">BIOML-A198</strain>
    </source>
</reference>
<dbReference type="EMBL" id="WMQE01000037">
    <property type="protein sequence ID" value="MTK22374.1"/>
    <property type="molecule type" value="Genomic_DNA"/>
</dbReference>